<dbReference type="OrthoDB" id="206335at2759"/>
<evidence type="ECO:0000256" key="2">
    <source>
        <dbReference type="ARBA" id="ARBA00006357"/>
    </source>
</evidence>
<evidence type="ECO:0000256" key="1">
    <source>
        <dbReference type="ARBA" id="ARBA00004123"/>
    </source>
</evidence>
<name>A0A9P5P4S0_9AGAR</name>
<protein>
    <submittedName>
        <fullName evidence="8">Uncharacterized protein</fullName>
    </submittedName>
</protein>
<dbReference type="GO" id="GO:0005634">
    <property type="term" value="C:nucleus"/>
    <property type="evidence" value="ECO:0007669"/>
    <property type="project" value="UniProtKB-SubCell"/>
</dbReference>
<keyword evidence="9" id="KW-1185">Reference proteome</keyword>
<evidence type="ECO:0000313" key="9">
    <source>
        <dbReference type="Proteomes" id="UP000772434"/>
    </source>
</evidence>
<dbReference type="InterPro" id="IPR036397">
    <property type="entry name" value="RNaseH_sf"/>
</dbReference>
<comment type="caution">
    <text evidence="8">The sequence shown here is derived from an EMBL/GenBank/DDBJ whole genome shotgun (WGS) entry which is preliminary data.</text>
</comment>
<dbReference type="SUPFAM" id="SSF53098">
    <property type="entry name" value="Ribonuclease H-like"/>
    <property type="match status" value="1"/>
</dbReference>
<organism evidence="8 9">
    <name type="scientific">Rhodocollybia butyracea</name>
    <dbReference type="NCBI Taxonomy" id="206335"/>
    <lineage>
        <taxon>Eukaryota</taxon>
        <taxon>Fungi</taxon>
        <taxon>Dikarya</taxon>
        <taxon>Basidiomycota</taxon>
        <taxon>Agaricomycotina</taxon>
        <taxon>Agaricomycetes</taxon>
        <taxon>Agaricomycetidae</taxon>
        <taxon>Agaricales</taxon>
        <taxon>Marasmiineae</taxon>
        <taxon>Omphalotaceae</taxon>
        <taxon>Rhodocollybia</taxon>
    </lineage>
</organism>
<accession>A0A9P5P4S0</accession>
<evidence type="ECO:0000256" key="4">
    <source>
        <dbReference type="ARBA" id="ARBA00022801"/>
    </source>
</evidence>
<proteinExistence type="inferred from homology"/>
<dbReference type="PANTHER" id="PTHR12801">
    <property type="entry name" value="RNA EXONUCLEASE REXO1 / RECO3 FAMILY MEMBER-RELATED"/>
    <property type="match status" value="1"/>
</dbReference>
<gene>
    <name evidence="8" type="ORF">BDP27DRAFT_1455301</name>
</gene>
<reference evidence="8" key="1">
    <citation type="submission" date="2020-11" db="EMBL/GenBank/DDBJ databases">
        <authorList>
            <consortium name="DOE Joint Genome Institute"/>
            <person name="Ahrendt S."/>
            <person name="Riley R."/>
            <person name="Andreopoulos W."/>
            <person name="Labutti K."/>
            <person name="Pangilinan J."/>
            <person name="Ruiz-Duenas F.J."/>
            <person name="Barrasa J.M."/>
            <person name="Sanchez-Garcia M."/>
            <person name="Camarero S."/>
            <person name="Miyauchi S."/>
            <person name="Serrano A."/>
            <person name="Linde D."/>
            <person name="Babiker R."/>
            <person name="Drula E."/>
            <person name="Ayuso-Fernandez I."/>
            <person name="Pacheco R."/>
            <person name="Padilla G."/>
            <person name="Ferreira P."/>
            <person name="Barriuso J."/>
            <person name="Kellner H."/>
            <person name="Castanera R."/>
            <person name="Alfaro M."/>
            <person name="Ramirez L."/>
            <person name="Pisabarro A.G."/>
            <person name="Kuo A."/>
            <person name="Tritt A."/>
            <person name="Lipzen A."/>
            <person name="He G."/>
            <person name="Yan M."/>
            <person name="Ng V."/>
            <person name="Cullen D."/>
            <person name="Martin F."/>
            <person name="Rosso M.-N."/>
            <person name="Henrissat B."/>
            <person name="Hibbett D."/>
            <person name="Martinez A.T."/>
            <person name="Grigoriev I.V."/>
        </authorList>
    </citation>
    <scope>NUCLEOTIDE SEQUENCE</scope>
    <source>
        <strain evidence="8">AH 40177</strain>
    </source>
</reference>
<comment type="subcellular location">
    <subcellularLocation>
        <location evidence="1">Nucleus</location>
    </subcellularLocation>
</comment>
<dbReference type="Gene3D" id="3.30.420.10">
    <property type="entry name" value="Ribonuclease H-like superfamily/Ribonuclease H"/>
    <property type="match status" value="1"/>
</dbReference>
<evidence type="ECO:0000256" key="5">
    <source>
        <dbReference type="ARBA" id="ARBA00022839"/>
    </source>
</evidence>
<evidence type="ECO:0000313" key="8">
    <source>
        <dbReference type="EMBL" id="KAF9040499.1"/>
    </source>
</evidence>
<comment type="similarity">
    <text evidence="2">Belongs to the REXO1/REXO3 family.</text>
</comment>
<dbReference type="GO" id="GO:0003676">
    <property type="term" value="F:nucleic acid binding"/>
    <property type="evidence" value="ECO:0007669"/>
    <property type="project" value="InterPro"/>
</dbReference>
<keyword evidence="6" id="KW-0539">Nucleus</keyword>
<dbReference type="AlphaFoldDB" id="A0A9P5P4S0"/>
<evidence type="ECO:0000256" key="3">
    <source>
        <dbReference type="ARBA" id="ARBA00022722"/>
    </source>
</evidence>
<dbReference type="InterPro" id="IPR012337">
    <property type="entry name" value="RNaseH-like_sf"/>
</dbReference>
<keyword evidence="4" id="KW-0378">Hydrolase</keyword>
<sequence>MIDYDTQLVAYDRLVKPAKPVVDYLTRWSGITAEALATATTTFSEAQAHVLSPVSSFTPKPNPFHIQKTTSTSSPSPPLTPILLKHSLESELKALKITHSFCVDAALIYSHPRVRPLKLVLTRVTKKWYGSETQIQGEGGHDPEEEARAMMELDDEEVVKNFVYVVEPRDFVFVRLMGLAGARGLTARANPSDGVPSDTTAPPSPVEPTPELLSSTLLEASTQVLTSKPSTPPRPAPPVLPYPYSPDTLTLVGCRSSIEERRRSVRKGLSVGQLSEGERWMAADEGYEKGGGTGKERVVVLGHERVDDPGDVWWSPMVSSFRFSPLYLKICHLRDRAC</sequence>
<dbReference type="EMBL" id="JADNRY010000557">
    <property type="protein sequence ID" value="KAF9040499.1"/>
    <property type="molecule type" value="Genomic_DNA"/>
</dbReference>
<dbReference type="InterPro" id="IPR047021">
    <property type="entry name" value="REXO1/3/4-like"/>
</dbReference>
<feature type="region of interest" description="Disordered" evidence="7">
    <location>
        <begin position="186"/>
        <end position="211"/>
    </location>
</feature>
<dbReference type="Proteomes" id="UP000772434">
    <property type="component" value="Unassembled WGS sequence"/>
</dbReference>
<keyword evidence="5" id="KW-0269">Exonuclease</keyword>
<evidence type="ECO:0000256" key="6">
    <source>
        <dbReference type="ARBA" id="ARBA00023242"/>
    </source>
</evidence>
<keyword evidence="3" id="KW-0540">Nuclease</keyword>
<dbReference type="GO" id="GO:0004527">
    <property type="term" value="F:exonuclease activity"/>
    <property type="evidence" value="ECO:0007669"/>
    <property type="project" value="UniProtKB-KW"/>
</dbReference>
<evidence type="ECO:0000256" key="7">
    <source>
        <dbReference type="SAM" id="MobiDB-lite"/>
    </source>
</evidence>
<dbReference type="PANTHER" id="PTHR12801:SF115">
    <property type="entry name" value="FI18136P1-RELATED"/>
    <property type="match status" value="1"/>
</dbReference>